<name>A0A849VH36_9GAMM</name>
<feature type="chain" id="PRO_5032397991" evidence="1">
    <location>
        <begin position="23"/>
        <end position="254"/>
    </location>
</feature>
<reference evidence="2 3" key="1">
    <citation type="submission" date="2020-04" db="EMBL/GenBank/DDBJ databases">
        <title>Pseudoalteromonas caenipelagi sp. nov., isolated from a tidal flat.</title>
        <authorList>
            <person name="Park S."/>
            <person name="Yoon J.-H."/>
        </authorList>
    </citation>
    <scope>NUCLEOTIDE SEQUENCE [LARGE SCALE GENOMIC DNA]</scope>
    <source>
        <strain evidence="2 3">JBTF-M23</strain>
    </source>
</reference>
<gene>
    <name evidence="2" type="ORF">HG263_11600</name>
</gene>
<dbReference type="Proteomes" id="UP000586305">
    <property type="component" value="Unassembled WGS sequence"/>
</dbReference>
<keyword evidence="1" id="KW-0732">Signal</keyword>
<evidence type="ECO:0000313" key="3">
    <source>
        <dbReference type="Proteomes" id="UP000586305"/>
    </source>
</evidence>
<dbReference type="Gene3D" id="3.40.190.10">
    <property type="entry name" value="Periplasmic binding protein-like II"/>
    <property type="match status" value="2"/>
</dbReference>
<dbReference type="AlphaFoldDB" id="A0A849VH36"/>
<protein>
    <submittedName>
        <fullName evidence="2">Transporter substrate-binding domain-containing protein</fullName>
    </submittedName>
</protein>
<dbReference type="EMBL" id="JABBPG010000004">
    <property type="protein sequence ID" value="NOU51174.1"/>
    <property type="molecule type" value="Genomic_DNA"/>
</dbReference>
<feature type="signal peptide" evidence="1">
    <location>
        <begin position="1"/>
        <end position="22"/>
    </location>
</feature>
<proteinExistence type="predicted"/>
<keyword evidence="3" id="KW-1185">Reference proteome</keyword>
<dbReference type="PANTHER" id="PTHR38834">
    <property type="entry name" value="PERIPLASMIC SUBSTRATE BINDING PROTEIN FAMILY 3"/>
    <property type="match status" value="1"/>
</dbReference>
<evidence type="ECO:0000256" key="1">
    <source>
        <dbReference type="SAM" id="SignalP"/>
    </source>
</evidence>
<organism evidence="2 3">
    <name type="scientific">Pseudoalteromonas caenipelagi</name>
    <dbReference type="NCBI Taxonomy" id="2726988"/>
    <lineage>
        <taxon>Bacteria</taxon>
        <taxon>Pseudomonadati</taxon>
        <taxon>Pseudomonadota</taxon>
        <taxon>Gammaproteobacteria</taxon>
        <taxon>Alteromonadales</taxon>
        <taxon>Pseudoalteromonadaceae</taxon>
        <taxon>Pseudoalteromonas</taxon>
    </lineage>
</organism>
<sequence>MQQYLCRILLCCFFLHSASVLANDPKSKIHIYTEDFPPYQEFMGPGKIGGVATKLVKSIFEHSNINYKIHVLPWFRTNHIVNHTPNTFIYSLARTKEREKLYHWIAPLCEINVSFYKLKARKDITVNSIEDIKKYIVAVASGQPTEQHLVEQGFTQDDNLVILASHQQGALMLNKERVDLLFGADLFIKNIEKSMGRIGEWESVYVSTELSKRMYLAANINSDEALISKLRKSHNALSNKLKTSARCKEALHSY</sequence>
<dbReference type="RefSeq" id="WP_171626232.1">
    <property type="nucleotide sequence ID" value="NZ_JABBPG010000004.1"/>
</dbReference>
<comment type="caution">
    <text evidence="2">The sequence shown here is derived from an EMBL/GenBank/DDBJ whole genome shotgun (WGS) entry which is preliminary data.</text>
</comment>
<dbReference type="SUPFAM" id="SSF53850">
    <property type="entry name" value="Periplasmic binding protein-like II"/>
    <property type="match status" value="1"/>
</dbReference>
<accession>A0A849VH36</accession>
<dbReference type="PANTHER" id="PTHR38834:SF3">
    <property type="entry name" value="SOLUTE-BINDING PROTEIN FAMILY 3_N-TERMINAL DOMAIN-CONTAINING PROTEIN"/>
    <property type="match status" value="1"/>
</dbReference>
<evidence type="ECO:0000313" key="2">
    <source>
        <dbReference type="EMBL" id="NOU51174.1"/>
    </source>
</evidence>